<organism evidence="17 18">
    <name type="scientific">Pontibaca methylaminivorans</name>
    <dbReference type="NCBI Taxonomy" id="515897"/>
    <lineage>
        <taxon>Bacteria</taxon>
        <taxon>Pseudomonadati</taxon>
        <taxon>Pseudomonadota</taxon>
        <taxon>Alphaproteobacteria</taxon>
        <taxon>Rhodobacterales</taxon>
        <taxon>Roseobacteraceae</taxon>
        <taxon>Pontibaca</taxon>
    </lineage>
</organism>
<gene>
    <name evidence="13" type="primary">atpF</name>
    <name evidence="17" type="ORF">SAMN05421849_1529</name>
</gene>
<dbReference type="GO" id="GO:0012505">
    <property type="term" value="C:endomembrane system"/>
    <property type="evidence" value="ECO:0007669"/>
    <property type="project" value="UniProtKB-SubCell"/>
</dbReference>
<feature type="coiled-coil region" evidence="15">
    <location>
        <begin position="65"/>
        <end position="143"/>
    </location>
</feature>
<evidence type="ECO:0000256" key="5">
    <source>
        <dbReference type="ARBA" id="ARBA00022781"/>
    </source>
</evidence>
<dbReference type="Proteomes" id="UP000192455">
    <property type="component" value="Unassembled WGS sequence"/>
</dbReference>
<evidence type="ECO:0000256" key="9">
    <source>
        <dbReference type="ARBA" id="ARBA00023310"/>
    </source>
</evidence>
<evidence type="ECO:0000256" key="15">
    <source>
        <dbReference type="SAM" id="Coils"/>
    </source>
</evidence>
<sequence length="189" mass="20246">MRNRMILVTAAFASFGATPALAASGPFFSLSNTDFVVSISFLLFVAILLYFKVPGIIGGMLDKRADAIRGELAEARALREEAQSLLASYERKQKEVQAQAERIIATAREDAAGAAEQAKADIAHSVERRLAAADDQIASARDKAMREVRERAISVAVAAAGEVVSGQMTPERDAALVDTAIETVESRLH</sequence>
<evidence type="ECO:0000256" key="1">
    <source>
        <dbReference type="ARBA" id="ARBA00005513"/>
    </source>
</evidence>
<dbReference type="GO" id="GO:0045259">
    <property type="term" value="C:proton-transporting ATP synthase complex"/>
    <property type="evidence" value="ECO:0007669"/>
    <property type="project" value="UniProtKB-KW"/>
</dbReference>
<evidence type="ECO:0000313" key="17">
    <source>
        <dbReference type="EMBL" id="SIT81707.1"/>
    </source>
</evidence>
<evidence type="ECO:0000256" key="8">
    <source>
        <dbReference type="ARBA" id="ARBA00023136"/>
    </source>
</evidence>
<keyword evidence="2 13" id="KW-0813">Transport</keyword>
<feature type="transmembrane region" description="Helical" evidence="13">
    <location>
        <begin position="32"/>
        <end position="51"/>
    </location>
</feature>
<evidence type="ECO:0000256" key="3">
    <source>
        <dbReference type="ARBA" id="ARBA00022547"/>
    </source>
</evidence>
<comment type="similarity">
    <text evidence="1 13 14">Belongs to the ATPase B chain family.</text>
</comment>
<dbReference type="CDD" id="cd06503">
    <property type="entry name" value="ATP-synt_Fo_b"/>
    <property type="match status" value="1"/>
</dbReference>
<dbReference type="InterPro" id="IPR050059">
    <property type="entry name" value="ATP_synthase_B_chain"/>
</dbReference>
<keyword evidence="7 13" id="KW-0406">Ion transport</keyword>
<keyword evidence="9 13" id="KW-0066">ATP synthesis</keyword>
<dbReference type="NCBIfam" id="NF009989">
    <property type="entry name" value="PRK13455.1"/>
    <property type="match status" value="1"/>
</dbReference>
<keyword evidence="13" id="KW-1003">Cell membrane</keyword>
<dbReference type="STRING" id="515897.SAMN05421849_1529"/>
<dbReference type="Pfam" id="PF00430">
    <property type="entry name" value="ATP-synt_B"/>
    <property type="match status" value="1"/>
</dbReference>
<dbReference type="HAMAP" id="MF_01398">
    <property type="entry name" value="ATP_synth_b_bprime"/>
    <property type="match status" value="1"/>
</dbReference>
<dbReference type="GO" id="GO:0046933">
    <property type="term" value="F:proton-transporting ATP synthase activity, rotational mechanism"/>
    <property type="evidence" value="ECO:0007669"/>
    <property type="project" value="UniProtKB-UniRule"/>
</dbReference>
<evidence type="ECO:0000256" key="14">
    <source>
        <dbReference type="RuleBase" id="RU003848"/>
    </source>
</evidence>
<comment type="function">
    <text evidence="10 13">F(1)F(0) ATP synthase produces ATP from ADP in the presence of a proton or sodium gradient. F-type ATPases consist of two structural domains, F(1) containing the extramembraneous catalytic core and F(0) containing the membrane proton channel, linked together by a central stalk and a peripheral stalk. During catalysis, ATP synthesis in the catalytic domain of F(1) is coupled via a rotary mechanism of the central stalk subunits to proton translocation.</text>
</comment>
<accession>A0A1R3WVN4</accession>
<keyword evidence="6 13" id="KW-1133">Transmembrane helix</keyword>
<feature type="chain" id="PRO_5012142035" description="ATP synthase subunit b" evidence="16">
    <location>
        <begin position="23"/>
        <end position="189"/>
    </location>
</feature>
<keyword evidence="18" id="KW-1185">Reference proteome</keyword>
<comment type="subunit">
    <text evidence="13">F-type ATPases have 2 components, F(1) - the catalytic core - and F(0) - the membrane proton channel. F(1) has five subunits: alpha(3), beta(3), gamma(1), delta(1), epsilon(1). F(0) has three main subunits: a(1), b(2) and c(10-14). The alpha and beta chains form an alternating ring which encloses part of the gamma chain. F(1) is attached to F(0) by a central stalk formed by the gamma and epsilon chains, while a peripheral stalk is formed by the delta and b chains.</text>
</comment>
<comment type="function">
    <text evidence="11">Component of the F(0) channel, it forms part of the peripheral stalk, linking F(1) to F(0). The b'-subunit is a diverged and duplicated form of b found in plants and photosynthetic bacteria.</text>
</comment>
<dbReference type="PANTHER" id="PTHR33445">
    <property type="entry name" value="ATP SYNTHASE SUBUNIT B', CHLOROPLASTIC"/>
    <property type="match status" value="1"/>
</dbReference>
<evidence type="ECO:0000256" key="4">
    <source>
        <dbReference type="ARBA" id="ARBA00022692"/>
    </source>
</evidence>
<evidence type="ECO:0000256" key="16">
    <source>
        <dbReference type="SAM" id="SignalP"/>
    </source>
</evidence>
<comment type="subcellular location">
    <subcellularLocation>
        <location evidence="13">Cell membrane</location>
        <topology evidence="13">Single-pass membrane protein</topology>
    </subcellularLocation>
    <subcellularLocation>
        <location evidence="12">Endomembrane system</location>
        <topology evidence="12">Single-pass membrane protein</topology>
    </subcellularLocation>
</comment>
<keyword evidence="4 13" id="KW-0812">Transmembrane</keyword>
<evidence type="ECO:0000256" key="11">
    <source>
        <dbReference type="ARBA" id="ARBA00025614"/>
    </source>
</evidence>
<protein>
    <recommendedName>
        <fullName evidence="13">ATP synthase subunit b</fullName>
    </recommendedName>
    <alternativeName>
        <fullName evidence="13">ATP synthase F(0) sector subunit b</fullName>
    </alternativeName>
    <alternativeName>
        <fullName evidence="13">ATPase subunit I</fullName>
    </alternativeName>
    <alternativeName>
        <fullName evidence="13">F-type ATPase subunit b</fullName>
        <shortName evidence="13">F-ATPase subunit b</shortName>
    </alternativeName>
</protein>
<keyword evidence="16" id="KW-0732">Signal</keyword>
<feature type="signal peptide" evidence="16">
    <location>
        <begin position="1"/>
        <end position="22"/>
    </location>
</feature>
<evidence type="ECO:0000256" key="12">
    <source>
        <dbReference type="ARBA" id="ARBA00037847"/>
    </source>
</evidence>
<dbReference type="EMBL" id="FTPS01000001">
    <property type="protein sequence ID" value="SIT81707.1"/>
    <property type="molecule type" value="Genomic_DNA"/>
</dbReference>
<keyword evidence="3 13" id="KW-0138">CF(0)</keyword>
<reference evidence="17 18" key="1">
    <citation type="submission" date="2017-01" db="EMBL/GenBank/DDBJ databases">
        <authorList>
            <person name="Mah S.A."/>
            <person name="Swanson W.J."/>
            <person name="Moy G.W."/>
            <person name="Vacquier V.D."/>
        </authorList>
    </citation>
    <scope>NUCLEOTIDE SEQUENCE [LARGE SCALE GENOMIC DNA]</scope>
    <source>
        <strain evidence="17 18">DSM 21219</strain>
    </source>
</reference>
<name>A0A1R3WVN4_9RHOB</name>
<keyword evidence="8 13" id="KW-0472">Membrane</keyword>
<keyword evidence="5 13" id="KW-0375">Hydrogen ion transport</keyword>
<evidence type="ECO:0000256" key="13">
    <source>
        <dbReference type="HAMAP-Rule" id="MF_01398"/>
    </source>
</evidence>
<evidence type="ECO:0000256" key="10">
    <source>
        <dbReference type="ARBA" id="ARBA00025198"/>
    </source>
</evidence>
<evidence type="ECO:0000256" key="7">
    <source>
        <dbReference type="ARBA" id="ARBA00023065"/>
    </source>
</evidence>
<dbReference type="RefSeq" id="WP_234967727.1">
    <property type="nucleotide sequence ID" value="NZ_FTPS01000001.1"/>
</dbReference>
<evidence type="ECO:0000256" key="2">
    <source>
        <dbReference type="ARBA" id="ARBA00022448"/>
    </source>
</evidence>
<dbReference type="InterPro" id="IPR002146">
    <property type="entry name" value="ATP_synth_b/b'su_bac/chlpt"/>
</dbReference>
<proteinExistence type="inferred from homology"/>
<evidence type="ECO:0000313" key="18">
    <source>
        <dbReference type="Proteomes" id="UP000192455"/>
    </source>
</evidence>
<dbReference type="GO" id="GO:0005886">
    <property type="term" value="C:plasma membrane"/>
    <property type="evidence" value="ECO:0007669"/>
    <property type="project" value="UniProtKB-SubCell"/>
</dbReference>
<dbReference type="GO" id="GO:0046961">
    <property type="term" value="F:proton-transporting ATPase activity, rotational mechanism"/>
    <property type="evidence" value="ECO:0007669"/>
    <property type="project" value="TreeGrafter"/>
</dbReference>
<evidence type="ECO:0000256" key="6">
    <source>
        <dbReference type="ARBA" id="ARBA00022989"/>
    </source>
</evidence>
<dbReference type="AlphaFoldDB" id="A0A1R3WVN4"/>
<keyword evidence="15" id="KW-0175">Coiled coil</keyword>
<dbReference type="PANTHER" id="PTHR33445:SF1">
    <property type="entry name" value="ATP SYNTHASE SUBUNIT B"/>
    <property type="match status" value="1"/>
</dbReference>